<evidence type="ECO:0000256" key="1">
    <source>
        <dbReference type="PROSITE-ProRule" id="PRU00047"/>
    </source>
</evidence>
<comment type="caution">
    <text evidence="4">The sequence shown here is derived from an EMBL/GenBank/DDBJ whole genome shotgun (WGS) entry which is preliminary data.</text>
</comment>
<dbReference type="AlphaFoldDB" id="A0A9Q1EWV8"/>
<gene>
    <name evidence="4" type="ORF">SKAU_G00279770</name>
</gene>
<keyword evidence="1" id="KW-0479">Metal-binding</keyword>
<dbReference type="PANTHER" id="PTHR45823">
    <property type="entry name" value="T-SNARE COILED-COIL HOMOLOGY DOMAIN-CONTAINING PROTEIN"/>
    <property type="match status" value="1"/>
</dbReference>
<keyword evidence="1" id="KW-0863">Zinc-finger</keyword>
<dbReference type="Proteomes" id="UP001152622">
    <property type="component" value="Chromosome 11"/>
</dbReference>
<dbReference type="OrthoDB" id="8960516at2759"/>
<dbReference type="PANTHER" id="PTHR45823:SF1">
    <property type="entry name" value="T-SNARE COILED-COIL HOMOLOGY DOMAIN-CONTAINING PROTEIN"/>
    <property type="match status" value="1"/>
</dbReference>
<evidence type="ECO:0000256" key="2">
    <source>
        <dbReference type="SAM" id="MobiDB-lite"/>
    </source>
</evidence>
<keyword evidence="1" id="KW-0862">Zinc</keyword>
<evidence type="ECO:0000259" key="3">
    <source>
        <dbReference type="PROSITE" id="PS50158"/>
    </source>
</evidence>
<dbReference type="GO" id="GO:0008270">
    <property type="term" value="F:zinc ion binding"/>
    <property type="evidence" value="ECO:0007669"/>
    <property type="project" value="UniProtKB-KW"/>
</dbReference>
<evidence type="ECO:0000313" key="4">
    <source>
        <dbReference type="EMBL" id="KAJ8346576.1"/>
    </source>
</evidence>
<dbReference type="InterPro" id="IPR001878">
    <property type="entry name" value="Znf_CCHC"/>
</dbReference>
<proteinExistence type="predicted"/>
<sequence>MGWRNASMGANTSISLAAVQSSDARRVQLKVGRYDGQMSWEAFQANFKLVAAANGWSVMEKAVQLVMLLEGEAQRVLLDLTIDEMKDPHALATAVGRCFDKTVPAVAIRQKFSKCAQKPGEALGVFAAEVRYLARKGFIQFPEDVCLALATEAFIAGLTPEALQQHVHLPRPETLEEALEKALAVELVFIEGHPTISRLQHSGPPRLPPVDAQNLICWCCGQRGHMCRHCSTGPHLKVIPCLWSTMSTKDTSPYLTAAAYWYKYEGYVLPPEPTPFPMNPTHVHTPQHPETPPVTPSPSESGVRDRALKTGWQEPVTGDVWWQLVVPEVLQEGVLGLHHGPPGVDNFGVMAF</sequence>
<organism evidence="4 5">
    <name type="scientific">Synaphobranchus kaupii</name>
    <name type="common">Kaup's arrowtooth eel</name>
    <dbReference type="NCBI Taxonomy" id="118154"/>
    <lineage>
        <taxon>Eukaryota</taxon>
        <taxon>Metazoa</taxon>
        <taxon>Chordata</taxon>
        <taxon>Craniata</taxon>
        <taxon>Vertebrata</taxon>
        <taxon>Euteleostomi</taxon>
        <taxon>Actinopterygii</taxon>
        <taxon>Neopterygii</taxon>
        <taxon>Teleostei</taxon>
        <taxon>Anguilliformes</taxon>
        <taxon>Synaphobranchidae</taxon>
        <taxon>Synaphobranchus</taxon>
    </lineage>
</organism>
<feature type="region of interest" description="Disordered" evidence="2">
    <location>
        <begin position="280"/>
        <end position="304"/>
    </location>
</feature>
<reference evidence="4" key="1">
    <citation type="journal article" date="2023" name="Science">
        <title>Genome structures resolve the early diversification of teleost fishes.</title>
        <authorList>
            <person name="Parey E."/>
            <person name="Louis A."/>
            <person name="Montfort J."/>
            <person name="Bouchez O."/>
            <person name="Roques C."/>
            <person name="Iampietro C."/>
            <person name="Lluch J."/>
            <person name="Castinel A."/>
            <person name="Donnadieu C."/>
            <person name="Desvignes T."/>
            <person name="Floi Bucao C."/>
            <person name="Jouanno E."/>
            <person name="Wen M."/>
            <person name="Mejri S."/>
            <person name="Dirks R."/>
            <person name="Jansen H."/>
            <person name="Henkel C."/>
            <person name="Chen W.J."/>
            <person name="Zahm M."/>
            <person name="Cabau C."/>
            <person name="Klopp C."/>
            <person name="Thompson A.W."/>
            <person name="Robinson-Rechavi M."/>
            <person name="Braasch I."/>
            <person name="Lecointre G."/>
            <person name="Bobe J."/>
            <person name="Postlethwait J.H."/>
            <person name="Berthelot C."/>
            <person name="Roest Crollius H."/>
            <person name="Guiguen Y."/>
        </authorList>
    </citation>
    <scope>NUCLEOTIDE SEQUENCE</scope>
    <source>
        <tissue evidence="4">Blood</tissue>
    </source>
</reference>
<feature type="domain" description="CCHC-type" evidence="3">
    <location>
        <begin position="217"/>
        <end position="230"/>
    </location>
</feature>
<keyword evidence="5" id="KW-1185">Reference proteome</keyword>
<evidence type="ECO:0000313" key="5">
    <source>
        <dbReference type="Proteomes" id="UP001152622"/>
    </source>
</evidence>
<dbReference type="GO" id="GO:0003676">
    <property type="term" value="F:nucleic acid binding"/>
    <property type="evidence" value="ECO:0007669"/>
    <property type="project" value="InterPro"/>
</dbReference>
<dbReference type="EMBL" id="JAINUF010000011">
    <property type="protein sequence ID" value="KAJ8346576.1"/>
    <property type="molecule type" value="Genomic_DNA"/>
</dbReference>
<protein>
    <recommendedName>
        <fullName evidence="3">CCHC-type domain-containing protein</fullName>
    </recommendedName>
</protein>
<dbReference type="PROSITE" id="PS50158">
    <property type="entry name" value="ZF_CCHC"/>
    <property type="match status" value="1"/>
</dbReference>
<accession>A0A9Q1EWV8</accession>
<name>A0A9Q1EWV8_SYNKA</name>